<dbReference type="InterPro" id="IPR023271">
    <property type="entry name" value="Aquaporin-like"/>
</dbReference>
<evidence type="ECO:0000313" key="13">
    <source>
        <dbReference type="Proteomes" id="UP001356427"/>
    </source>
</evidence>
<evidence type="ECO:0000256" key="5">
    <source>
        <dbReference type="ARBA" id="ARBA00022989"/>
    </source>
</evidence>
<comment type="similarity">
    <text evidence="2 10">Belongs to the MIP/aquaporin (TC 1.A.8) family.</text>
</comment>
<dbReference type="GO" id="GO:0015204">
    <property type="term" value="F:urea transmembrane transporter activity"/>
    <property type="evidence" value="ECO:0007669"/>
    <property type="project" value="TreeGrafter"/>
</dbReference>
<dbReference type="EMBL" id="JAGTTL010000018">
    <property type="protein sequence ID" value="KAK6309365.1"/>
    <property type="molecule type" value="Genomic_DNA"/>
</dbReference>
<evidence type="ECO:0000256" key="6">
    <source>
        <dbReference type="ARBA" id="ARBA00023136"/>
    </source>
</evidence>
<dbReference type="GO" id="GO:0016323">
    <property type="term" value="C:basolateral plasma membrane"/>
    <property type="evidence" value="ECO:0007669"/>
    <property type="project" value="TreeGrafter"/>
</dbReference>
<evidence type="ECO:0000256" key="7">
    <source>
        <dbReference type="ARBA" id="ARBA00033993"/>
    </source>
</evidence>
<accession>A0AAN8QMT1</accession>
<dbReference type="GO" id="GO:0015250">
    <property type="term" value="F:water channel activity"/>
    <property type="evidence" value="ECO:0007669"/>
    <property type="project" value="TreeGrafter"/>
</dbReference>
<organism evidence="12 13">
    <name type="scientific">Coregonus suidteri</name>
    <dbReference type="NCBI Taxonomy" id="861788"/>
    <lineage>
        <taxon>Eukaryota</taxon>
        <taxon>Metazoa</taxon>
        <taxon>Chordata</taxon>
        <taxon>Craniata</taxon>
        <taxon>Vertebrata</taxon>
        <taxon>Euteleostomi</taxon>
        <taxon>Actinopterygii</taxon>
        <taxon>Neopterygii</taxon>
        <taxon>Teleostei</taxon>
        <taxon>Protacanthopterygii</taxon>
        <taxon>Salmoniformes</taxon>
        <taxon>Salmonidae</taxon>
        <taxon>Coregoninae</taxon>
        <taxon>Coregonus</taxon>
    </lineage>
</organism>
<comment type="caution">
    <text evidence="12">The sequence shown here is derived from an EMBL/GenBank/DDBJ whole genome shotgun (WGS) entry which is preliminary data.</text>
</comment>
<evidence type="ECO:0000256" key="2">
    <source>
        <dbReference type="ARBA" id="ARBA00006175"/>
    </source>
</evidence>
<evidence type="ECO:0000256" key="10">
    <source>
        <dbReference type="RuleBase" id="RU000477"/>
    </source>
</evidence>
<feature type="transmembrane region" description="Helical" evidence="11">
    <location>
        <begin position="99"/>
        <end position="124"/>
    </location>
</feature>
<dbReference type="Proteomes" id="UP001356427">
    <property type="component" value="Unassembled WGS sequence"/>
</dbReference>
<keyword evidence="3 10" id="KW-0813">Transport</keyword>
<evidence type="ECO:0000256" key="9">
    <source>
        <dbReference type="ARBA" id="ARBA00049405"/>
    </source>
</evidence>
<sequence>MKHRRTMRQRYALKHGILKEFLAEFLGTFILVLFGVGSVAQTVLSRNTMGETLTIHIGFSVGLMMAVYVAGGVSGAHVNPAVSLAMVILGKLKFYKFPVYVVAQFLSVLSLELLQCLALLRLYVAPEVKDAVDFPLSNKDAFMDFTNGILSVTGINATGHIFASYPAQSLTILGGLIDHAVGTGMLVLCILAIIDGKNIAPLGAWSHWCIGLIHHGYRGIHGAELGVAGDGTVVRLLRARDGGKPHGKRCGAIQETVEESFRALSKWTWARRGGARPGHLNPDDATGYQSDVEAPPVPGFPPPHITLTRAKPPLFTLRLFGVAFVC</sequence>
<comment type="catalytic activity">
    <reaction evidence="7">
        <text>urea(in) = urea(out)</text>
        <dbReference type="Rhea" id="RHEA:32799"/>
        <dbReference type="ChEBI" id="CHEBI:16199"/>
    </reaction>
</comment>
<gene>
    <name evidence="12" type="ORF">J4Q44_G00208280</name>
</gene>
<comment type="catalytic activity">
    <reaction evidence="9">
        <text>glycerol(in) = glycerol(out)</text>
        <dbReference type="Rhea" id="RHEA:29675"/>
        <dbReference type="ChEBI" id="CHEBI:17754"/>
    </reaction>
</comment>
<dbReference type="InterPro" id="IPR000425">
    <property type="entry name" value="MIP"/>
</dbReference>
<keyword evidence="5 11" id="KW-1133">Transmembrane helix</keyword>
<comment type="catalytic activity">
    <reaction evidence="8">
        <text>H2O(in) = H2O(out)</text>
        <dbReference type="Rhea" id="RHEA:29667"/>
        <dbReference type="ChEBI" id="CHEBI:15377"/>
    </reaction>
</comment>
<keyword evidence="6 11" id="KW-0472">Membrane</keyword>
<dbReference type="InterPro" id="IPR050363">
    <property type="entry name" value="MIP/Aquaporin"/>
</dbReference>
<reference evidence="12 13" key="1">
    <citation type="submission" date="2021-04" db="EMBL/GenBank/DDBJ databases">
        <authorList>
            <person name="De Guttry C."/>
            <person name="Zahm M."/>
            <person name="Klopp C."/>
            <person name="Cabau C."/>
            <person name="Louis A."/>
            <person name="Berthelot C."/>
            <person name="Parey E."/>
            <person name="Roest Crollius H."/>
            <person name="Montfort J."/>
            <person name="Robinson-Rechavi M."/>
            <person name="Bucao C."/>
            <person name="Bouchez O."/>
            <person name="Gislard M."/>
            <person name="Lluch J."/>
            <person name="Milhes M."/>
            <person name="Lampietro C."/>
            <person name="Lopez Roques C."/>
            <person name="Donnadieu C."/>
            <person name="Braasch I."/>
            <person name="Desvignes T."/>
            <person name="Postlethwait J."/>
            <person name="Bobe J."/>
            <person name="Wedekind C."/>
            <person name="Guiguen Y."/>
        </authorList>
    </citation>
    <scope>NUCLEOTIDE SEQUENCE [LARGE SCALE GENOMIC DNA]</scope>
    <source>
        <strain evidence="12">Cs_M1</strain>
        <tissue evidence="12">Blood</tissue>
    </source>
</reference>
<keyword evidence="4 10" id="KW-0812">Transmembrane</keyword>
<evidence type="ECO:0000313" key="12">
    <source>
        <dbReference type="EMBL" id="KAK6309365.1"/>
    </source>
</evidence>
<dbReference type="PANTHER" id="PTHR43829:SF28">
    <property type="entry name" value="AQUAPORIN-9A"/>
    <property type="match status" value="1"/>
</dbReference>
<dbReference type="GO" id="GO:0015254">
    <property type="term" value="F:glycerol channel activity"/>
    <property type="evidence" value="ECO:0007669"/>
    <property type="project" value="TreeGrafter"/>
</dbReference>
<dbReference type="PANTHER" id="PTHR43829">
    <property type="entry name" value="AQUAPORIN OR AQUAGLYCEROPORIN RELATED"/>
    <property type="match status" value="1"/>
</dbReference>
<dbReference type="AlphaFoldDB" id="A0AAN8QMT1"/>
<keyword evidence="13" id="KW-1185">Reference proteome</keyword>
<comment type="subcellular location">
    <subcellularLocation>
        <location evidence="1">Membrane</location>
        <topology evidence="1">Multi-pass membrane protein</topology>
    </subcellularLocation>
</comment>
<dbReference type="PRINTS" id="PR00783">
    <property type="entry name" value="MINTRINSICP"/>
</dbReference>
<dbReference type="PROSITE" id="PS00221">
    <property type="entry name" value="MIP"/>
    <property type="match status" value="1"/>
</dbReference>
<proteinExistence type="inferred from homology"/>
<name>A0AAN8QMT1_9TELE</name>
<evidence type="ECO:0000256" key="1">
    <source>
        <dbReference type="ARBA" id="ARBA00004141"/>
    </source>
</evidence>
<evidence type="ECO:0000256" key="3">
    <source>
        <dbReference type="ARBA" id="ARBA00022448"/>
    </source>
</evidence>
<protein>
    <submittedName>
        <fullName evidence="12">Uncharacterized protein</fullName>
    </submittedName>
</protein>
<feature type="transmembrane region" description="Helical" evidence="11">
    <location>
        <begin position="55"/>
        <end position="78"/>
    </location>
</feature>
<dbReference type="Pfam" id="PF00230">
    <property type="entry name" value="MIP"/>
    <property type="match status" value="1"/>
</dbReference>
<feature type="transmembrane region" description="Helical" evidence="11">
    <location>
        <begin position="21"/>
        <end position="43"/>
    </location>
</feature>
<evidence type="ECO:0000256" key="11">
    <source>
        <dbReference type="SAM" id="Phobius"/>
    </source>
</evidence>
<evidence type="ECO:0000256" key="8">
    <source>
        <dbReference type="ARBA" id="ARBA00034651"/>
    </source>
</evidence>
<dbReference type="Gene3D" id="1.20.1080.10">
    <property type="entry name" value="Glycerol uptake facilitator protein"/>
    <property type="match status" value="1"/>
</dbReference>
<dbReference type="InterPro" id="IPR022357">
    <property type="entry name" value="MIP_CS"/>
</dbReference>
<evidence type="ECO:0000256" key="4">
    <source>
        <dbReference type="ARBA" id="ARBA00022692"/>
    </source>
</evidence>
<feature type="transmembrane region" description="Helical" evidence="11">
    <location>
        <begin position="172"/>
        <end position="194"/>
    </location>
</feature>
<dbReference type="SUPFAM" id="SSF81338">
    <property type="entry name" value="Aquaporin-like"/>
    <property type="match status" value="1"/>
</dbReference>